<dbReference type="PANTHER" id="PTHR15571:SF2">
    <property type="entry name" value="GEM-ASSOCIATED PROTEIN 4"/>
    <property type="match status" value="1"/>
</dbReference>
<dbReference type="GO" id="GO:0005096">
    <property type="term" value="F:GTPase activator activity"/>
    <property type="evidence" value="ECO:0007669"/>
    <property type="project" value="UniProtKB-KW"/>
</dbReference>
<dbReference type="InterPro" id="IPR033265">
    <property type="entry name" value="GEMIN4"/>
</dbReference>
<dbReference type="SUPFAM" id="SSF111347">
    <property type="entry name" value="Rap/Ran-GAP"/>
    <property type="match status" value="1"/>
</dbReference>
<dbReference type="Gene3D" id="3.40.50.11210">
    <property type="entry name" value="Rap/Ran-GAP"/>
    <property type="match status" value="1"/>
</dbReference>
<dbReference type="Pfam" id="PF21022">
    <property type="entry name" value="Rap-GAP_dimer"/>
    <property type="match status" value="1"/>
</dbReference>
<dbReference type="Proteomes" id="UP000736164">
    <property type="component" value="Unassembled WGS sequence"/>
</dbReference>
<feature type="compositionally biased region" description="Polar residues" evidence="3">
    <location>
        <begin position="942"/>
        <end position="954"/>
    </location>
</feature>
<dbReference type="InterPro" id="IPR000331">
    <property type="entry name" value="Rap/Ran_GAP_dom"/>
</dbReference>
<accession>A0A8J7NHU7</accession>
<feature type="compositionally biased region" description="Polar residues" evidence="3">
    <location>
        <begin position="797"/>
        <end position="810"/>
    </location>
</feature>
<name>A0A8J7NHU7_ATRSP</name>
<evidence type="ECO:0000313" key="6">
    <source>
        <dbReference type="Proteomes" id="UP000736164"/>
    </source>
</evidence>
<reference evidence="5" key="1">
    <citation type="journal article" date="2021" name="Cell">
        <title>Tracing the genetic footprints of vertebrate landing in non-teleost ray-finned fishes.</title>
        <authorList>
            <person name="Bi X."/>
            <person name="Wang K."/>
            <person name="Yang L."/>
            <person name="Pan H."/>
            <person name="Jiang H."/>
            <person name="Wei Q."/>
            <person name="Fang M."/>
            <person name="Yu H."/>
            <person name="Zhu C."/>
            <person name="Cai Y."/>
            <person name="He Y."/>
            <person name="Gan X."/>
            <person name="Zeng H."/>
            <person name="Yu D."/>
            <person name="Zhu Y."/>
            <person name="Jiang H."/>
            <person name="Qiu Q."/>
            <person name="Yang H."/>
            <person name="Zhang Y.E."/>
            <person name="Wang W."/>
            <person name="Zhu M."/>
            <person name="He S."/>
            <person name="Zhang G."/>
        </authorList>
    </citation>
    <scope>NUCLEOTIDE SEQUENCE</scope>
    <source>
        <strain evidence="5">Allg_001</strain>
    </source>
</reference>
<proteinExistence type="predicted"/>
<comment type="caution">
    <text evidence="5">The sequence shown here is derived from an EMBL/GenBank/DDBJ whole genome shotgun (WGS) entry which is preliminary data.</text>
</comment>
<feature type="non-terminal residue" evidence="5">
    <location>
        <position position="1"/>
    </location>
</feature>
<keyword evidence="1" id="KW-0343">GTPase activation</keyword>
<gene>
    <name evidence="5" type="primary">Rap1gap2</name>
    <name evidence="5" type="ORF">GTO95_0008527</name>
</gene>
<feature type="non-terminal residue" evidence="5">
    <location>
        <position position="2085"/>
    </location>
</feature>
<dbReference type="Gene3D" id="6.10.140.210">
    <property type="match status" value="1"/>
</dbReference>
<evidence type="ECO:0000256" key="2">
    <source>
        <dbReference type="ARBA" id="ARBA00057316"/>
    </source>
</evidence>
<feature type="compositionally biased region" description="Polar residues" evidence="3">
    <location>
        <begin position="924"/>
        <end position="933"/>
    </location>
</feature>
<dbReference type="Pfam" id="PF02145">
    <property type="entry name" value="Rap_GAP"/>
    <property type="match status" value="1"/>
</dbReference>
<keyword evidence="6" id="KW-1185">Reference proteome</keyword>
<protein>
    <submittedName>
        <fullName evidence="5">RPGP2 protein</fullName>
    </submittedName>
</protein>
<dbReference type="GO" id="GO:0051056">
    <property type="term" value="P:regulation of small GTPase mediated signal transduction"/>
    <property type="evidence" value="ECO:0007669"/>
    <property type="project" value="InterPro"/>
</dbReference>
<dbReference type="GO" id="GO:0000387">
    <property type="term" value="P:spliceosomal snRNP assembly"/>
    <property type="evidence" value="ECO:0007669"/>
    <property type="project" value="InterPro"/>
</dbReference>
<dbReference type="PROSITE" id="PS50085">
    <property type="entry name" value="RAPGAP"/>
    <property type="match status" value="1"/>
</dbReference>
<evidence type="ECO:0000256" key="3">
    <source>
        <dbReference type="SAM" id="MobiDB-lite"/>
    </source>
</evidence>
<evidence type="ECO:0000259" key="4">
    <source>
        <dbReference type="PROSITE" id="PS50085"/>
    </source>
</evidence>
<dbReference type="InterPro" id="IPR035974">
    <property type="entry name" value="Rap/Ran-GAP_sf"/>
</dbReference>
<dbReference type="FunFam" id="3.40.50.11210:FF:000003">
    <property type="entry name" value="RAP1 GTPase activating protein 2"/>
    <property type="match status" value="1"/>
</dbReference>
<dbReference type="GO" id="GO:0032797">
    <property type="term" value="C:SMN complex"/>
    <property type="evidence" value="ECO:0007669"/>
    <property type="project" value="InterPro"/>
</dbReference>
<feature type="domain" description="Rap-GAP" evidence="4">
    <location>
        <begin position="514"/>
        <end position="730"/>
    </location>
</feature>
<dbReference type="PANTHER" id="PTHR15571">
    <property type="entry name" value="GEM-ASSOCIATED PROTEIN 4"/>
    <property type="match status" value="1"/>
</dbReference>
<feature type="compositionally biased region" description="Basic and acidic residues" evidence="3">
    <location>
        <begin position="842"/>
        <end position="869"/>
    </location>
</feature>
<feature type="compositionally biased region" description="Low complexity" evidence="3">
    <location>
        <begin position="900"/>
        <end position="912"/>
    </location>
</feature>
<dbReference type="GO" id="GO:0006364">
    <property type="term" value="P:rRNA processing"/>
    <property type="evidence" value="ECO:0007669"/>
    <property type="project" value="InterPro"/>
</dbReference>
<comment type="function">
    <text evidence="2">GTPase activator for the nuclear Ras-related regulatory protein RAP-1A (KREV-1), converting it to the putatively inactive GDP-bound state.</text>
</comment>
<evidence type="ECO:0000313" key="5">
    <source>
        <dbReference type="EMBL" id="MBN3312130.1"/>
    </source>
</evidence>
<sequence>TMSEPSSRLQSKKAGIRAAVILIGLLHKSRRQKERWHHPLLWGSSQPSYRSALLRLCEAAARPGNVRSSSPLVEIRSNYRNLARECSGNWASRHLDYSANGSEEGRMKHRLQLPGSHLPNCIIATPGEGSDGKETMHTCSQARAAGSLAVACRGKGAAQQCQLSLSPLATAMLCRYYCHLLSIPVPEIRKQELLTISNASVGERPPSPPRTAPPTMKSAEFFDMLERMQDCIKPLPASLGFHCLYRSVPQCRMSSRSELRQDRDCLRSPVFSGRAFLQKDTLLLSPDSWALISGAVGRAQRPCPRGPGFESFLCLFKLRGPKNGGAEIRDPEKQDTHPLLPTFLSPDTHPDLTASPHTNPHGLQGDDYIPYPRIEEILQKGGPYSLVILPQFGGYWIEDAENVGTPTSSDSSFYEEDDGGLSPVAFGYKLECNGTVRAYRRHFLGREHLNFYCTDSSLGNLILSLKYEETEGQEYLRIILRSRTKTLHDRISLAELSKLPSVPQIAKATASQLIVTYDEHEVNNTFKFGVIYQKFGQISEEELFGNNEESPAFTEFLNVLGDRIELQDFKGFRGGLDVAHGQTGMDSVYTVFREKEIMFHVSTKLPYTEGDAQQLQRKRHIGNDIVAAVFQEENTPFVPDMIASNFLHAYIVVQVENPCTDHTTYKVSVTAREDVPSFGPPLPNPPVFKKGPEFREFLLTKLINAENACYKSDKFAKLEGRTRAALLDNLHDELHRQTQAMLGLSSDDDRMENGSHGGLLESFKRAMRVRSHSMETMVGSHRKQHGGGVPGSLSGVIPQSSNECTKSTFTPPVLSAKSPLKSPVKRRSGLFPRLHASADSQMDSKSRSDHVSGAQKTHDNSHTPQDMKSETSSNPSSPEICPSKERPFIKLKDCSRANISRSSSSTSSFSSTAGEGEALEELDSTSSQPSTASPFRGDQFVYSPSLSGDGQGPTTPVIMSRSPTADARGVFETRNQPALETTGASRVAQPSGPVATPCLTAGNTGQWRGGMWISCEKTAVLHGGFLLAEKLYRPKELVALNKSEWRSVGKPIVQAVQEILSDSSLSTRDVLHWEKKIICILWTRLLDTENSKREERDSGENTDRKWKEDPTFSVQNLLPSISPTVLFELVKSMGCARVFAQFLLAFPGGALYGQLAGLVEHVLIETSEEDVQFLLEVWWELWKNPEEKLEDVIVQAFAAQAASYLSQLPPQATKRFKPDPDVARQSCVVSLLLDALRKTAECFSTSDLCCLALSNCLDMLYTSFLLDCQTRQPVEDHLQSLARAVQLRRLCSHRPDRSRQEENLVEDIREAQRDVEAAHKPSQFKPTEVTLLQGLKALLELVEIWGKKELLTISADRPPSPAAYRLKSCLPRVISSLEELPLSEVVTEGERGIVSELSHSLTSVREGIALSELECGGAELAMVAAAVIDNRLGRFQEVTHVFASSLVFNVNEWTECLERNKAAFRNEELVLKLVSTLTANTATGTQDVSQQKRLKGIILDIFSELPLPLKNSALARALSAFGRKGLLGVLPMTVMEGFSDEVNLAFNCITQSKTPQSLDSAVSAVARVAFQNPEAVLQRVCHLAVVNLGAHRLLADILKNLPGLIYYEPSGLQSDSSAGCSLLCHCLKDTVWGKLSSAKEEDQFFHFLAFLMQPSSPAGDEPESRLCFLQPGEVTRTFVLPHLMDSNCNLELCLRVLQQALQHRGPQASGHWVMSCPPFPLLFSLCQLLHSSFRCWQDPVPHDVSVSLEAKELLTNILAVMCDVVGKEVAADPSTWSRALYWLYNKVEALDWTVRFQLKGVWGEHFKNEVPLSMMEVCSLSEDKWAGLDLPMYGLGTGLLAWMECCCLSADVQTHMLENLMVDMKNAEEVNMFSKGFMVALIQVLPWCTATEWGRVMEVARHLLQTRCLHVPYSLEYVEFMPLLNLRHFSGDLQLSMLLLRAFQLLCGSSCSDWLPQKGWLHVGRLYAGTMRGILESVTGKLLPSGHSEAPASDSLHGSQEVVFVFVQLFCHLLHVAVMMPAHTYEPLYLAVLEILTQYEAVLKEHPASFGALYRDNTKHFLHSIAQNLPDQELRSTVQQKISRL</sequence>
<evidence type="ECO:0000256" key="1">
    <source>
        <dbReference type="ARBA" id="ARBA00022468"/>
    </source>
</evidence>
<feature type="region of interest" description="Disordered" evidence="3">
    <location>
        <begin position="776"/>
        <end position="961"/>
    </location>
</feature>
<organism evidence="5 6">
    <name type="scientific">Atractosteus spatula</name>
    <name type="common">Alligator gar</name>
    <name type="synonym">Lepisosteus spatula</name>
    <dbReference type="NCBI Taxonomy" id="7917"/>
    <lineage>
        <taxon>Eukaryota</taxon>
        <taxon>Metazoa</taxon>
        <taxon>Chordata</taxon>
        <taxon>Craniata</taxon>
        <taxon>Vertebrata</taxon>
        <taxon>Euteleostomi</taxon>
        <taxon>Actinopterygii</taxon>
        <taxon>Neopterygii</taxon>
        <taxon>Holostei</taxon>
        <taxon>Semionotiformes</taxon>
        <taxon>Lepisosteidae</taxon>
        <taxon>Atractosteus</taxon>
    </lineage>
</organism>
<feature type="compositionally biased region" description="Basic and acidic residues" evidence="3">
    <location>
        <begin position="882"/>
        <end position="895"/>
    </location>
</feature>
<dbReference type="EMBL" id="JAAWVO010004385">
    <property type="protein sequence ID" value="MBN3312130.1"/>
    <property type="molecule type" value="Genomic_DNA"/>
</dbReference>